<dbReference type="RefSeq" id="WP_051921587.1">
    <property type="nucleotide sequence ID" value="NZ_JGZI01000008.1"/>
</dbReference>
<dbReference type="OrthoDB" id="9811483at2"/>
<evidence type="ECO:0000259" key="8">
    <source>
        <dbReference type="Pfam" id="PF12698"/>
    </source>
</evidence>
<organism evidence="9 10">
    <name type="scientific">Bifidobacterium psychraerophilum</name>
    <dbReference type="NCBI Taxonomy" id="218140"/>
    <lineage>
        <taxon>Bacteria</taxon>
        <taxon>Bacillati</taxon>
        <taxon>Actinomycetota</taxon>
        <taxon>Actinomycetes</taxon>
        <taxon>Bifidobacteriales</taxon>
        <taxon>Bifidobacteriaceae</taxon>
        <taxon>Bifidobacterium</taxon>
    </lineage>
</organism>
<dbReference type="GO" id="GO:0140359">
    <property type="term" value="F:ABC-type transporter activity"/>
    <property type="evidence" value="ECO:0007669"/>
    <property type="project" value="InterPro"/>
</dbReference>
<dbReference type="EMBL" id="JGZI01000008">
    <property type="protein sequence ID" value="KFI82849.1"/>
    <property type="molecule type" value="Genomic_DNA"/>
</dbReference>
<dbReference type="InterPro" id="IPR017501">
    <property type="entry name" value="Phage_infect_YhgE_C"/>
</dbReference>
<feature type="region of interest" description="Disordered" evidence="6">
    <location>
        <begin position="857"/>
        <end position="883"/>
    </location>
</feature>
<dbReference type="Proteomes" id="UP000029050">
    <property type="component" value="Unassembled WGS sequence"/>
</dbReference>
<protein>
    <submittedName>
        <fullName evidence="9">ABC transporter</fullName>
    </submittedName>
</protein>
<feature type="coiled-coil region" evidence="5">
    <location>
        <begin position="342"/>
        <end position="369"/>
    </location>
</feature>
<dbReference type="PANTHER" id="PTHR43077">
    <property type="entry name" value="TRANSPORT PERMEASE YVFS-RELATED"/>
    <property type="match status" value="1"/>
</dbReference>
<dbReference type="InterPro" id="IPR051328">
    <property type="entry name" value="T7SS_ABC-Transporter"/>
</dbReference>
<comment type="caution">
    <text evidence="9">The sequence shown here is derived from an EMBL/GenBank/DDBJ whole genome shotgun (WGS) entry which is preliminary data.</text>
</comment>
<dbReference type="STRING" id="218140.BPSY_0640"/>
<dbReference type="InterPro" id="IPR013525">
    <property type="entry name" value="ABC2_TM"/>
</dbReference>
<feature type="compositionally biased region" description="Polar residues" evidence="6">
    <location>
        <begin position="874"/>
        <end position="883"/>
    </location>
</feature>
<evidence type="ECO:0000256" key="7">
    <source>
        <dbReference type="SAM" id="Phobius"/>
    </source>
</evidence>
<evidence type="ECO:0000256" key="4">
    <source>
        <dbReference type="ARBA" id="ARBA00023136"/>
    </source>
</evidence>
<keyword evidence="10" id="KW-1185">Reference proteome</keyword>
<feature type="transmembrane region" description="Helical" evidence="7">
    <location>
        <begin position="572"/>
        <end position="594"/>
    </location>
</feature>
<feature type="transmembrane region" description="Helical" evidence="7">
    <location>
        <begin position="532"/>
        <end position="551"/>
    </location>
</feature>
<feature type="transmembrane region" description="Helical" evidence="7">
    <location>
        <begin position="20"/>
        <end position="38"/>
    </location>
</feature>
<feature type="domain" description="ABC-2 type transporter transmembrane" evidence="8">
    <location>
        <begin position="360"/>
        <end position="703"/>
    </location>
</feature>
<gene>
    <name evidence="9" type="ORF">BPSY_0640</name>
</gene>
<keyword evidence="2 7" id="KW-0812">Transmembrane</keyword>
<evidence type="ECO:0000256" key="6">
    <source>
        <dbReference type="SAM" id="MobiDB-lite"/>
    </source>
</evidence>
<keyword evidence="4 7" id="KW-0472">Membrane</keyword>
<evidence type="ECO:0000256" key="1">
    <source>
        <dbReference type="ARBA" id="ARBA00004141"/>
    </source>
</evidence>
<accession>A0A087CHU9</accession>
<dbReference type="Pfam" id="PF12698">
    <property type="entry name" value="ABC2_membrane_3"/>
    <property type="match status" value="2"/>
</dbReference>
<feature type="coiled-coil region" evidence="5">
    <location>
        <begin position="213"/>
        <end position="240"/>
    </location>
</feature>
<feature type="transmembrane region" description="Helical" evidence="7">
    <location>
        <begin position="630"/>
        <end position="649"/>
    </location>
</feature>
<evidence type="ECO:0000313" key="10">
    <source>
        <dbReference type="Proteomes" id="UP000029050"/>
    </source>
</evidence>
<feature type="transmembrane region" description="Helical" evidence="7">
    <location>
        <begin position="691"/>
        <end position="709"/>
    </location>
</feature>
<feature type="domain" description="ABC-2 type transporter transmembrane" evidence="8">
    <location>
        <begin position="30"/>
        <end position="169"/>
    </location>
</feature>
<feature type="transmembrane region" description="Helical" evidence="7">
    <location>
        <begin position="797"/>
        <end position="820"/>
    </location>
</feature>
<dbReference type="Gene3D" id="3.40.1710.10">
    <property type="entry name" value="abc type-2 transporter like domain"/>
    <property type="match status" value="1"/>
</dbReference>
<dbReference type="eggNOG" id="COG1511">
    <property type="taxonomic scope" value="Bacteria"/>
</dbReference>
<dbReference type="GO" id="GO:0016020">
    <property type="term" value="C:membrane"/>
    <property type="evidence" value="ECO:0007669"/>
    <property type="project" value="UniProtKB-SubCell"/>
</dbReference>
<dbReference type="NCBIfam" id="TIGR03061">
    <property type="entry name" value="pip_yhgE_Nterm"/>
    <property type="match status" value="1"/>
</dbReference>
<comment type="subcellular location">
    <subcellularLocation>
        <location evidence="1">Membrane</location>
        <topology evidence="1">Multi-pass membrane protein</topology>
    </subcellularLocation>
</comment>
<feature type="transmembrane region" description="Helical" evidence="7">
    <location>
        <begin position="764"/>
        <end position="791"/>
    </location>
</feature>
<evidence type="ECO:0000256" key="3">
    <source>
        <dbReference type="ARBA" id="ARBA00022989"/>
    </source>
</evidence>
<evidence type="ECO:0000313" key="9">
    <source>
        <dbReference type="EMBL" id="KFI82849.1"/>
    </source>
</evidence>
<feature type="transmembrane region" description="Helical" evidence="7">
    <location>
        <begin position="600"/>
        <end position="621"/>
    </location>
</feature>
<keyword evidence="5" id="KW-0175">Coiled coil</keyword>
<dbReference type="AlphaFoldDB" id="A0A087CHU9"/>
<evidence type="ECO:0000256" key="5">
    <source>
        <dbReference type="SAM" id="Coils"/>
    </source>
</evidence>
<sequence>MRTVLRIFIRDAIRLLRNPVAIVITLGVAIIPSLYAWFNIVANWDPYSNTGNIKVAVANADEGYDSDLAGHLDAGGQVVKNLKKNDDLGWTFVNRTAAIEGVRSGEYYAAIVIPKDFSRSLITSIDGTSKRASLDYYVNEKKNAIAPKVTDTGASTIEEQIDSTFISTVSDVVVKKITDTAGGIDSSTERAKASVAADLNTTISNINHVRSTLDGVSNTMQQARQNIVASQQESDTLAAQITAAQRSLGNTQSALKQARSSSLTFSNSLLTGLNGGASGLAGIAVDANSLSGNVITSFNEAGRTVDQVTSSIGGVVDANAQAITKLQTALDESGLDKDDPAYQAIEERIQDLQQANKTQQQQLSDFKSSSSTIIDSGKSTATSLSKAVSDSTNSGIAAFNDASSTLSGTIVPGLLNSMDGFSAMTGTLSGTLTGLSSTVAQSKSLMGQLIGTIDETRSTMASTSAALSSVNTGLISVRDDVAALGSSALMQKISKALDLDSQGIGAFMASPVNLSTRTVYPIKNYGSAVTPFYTNLALWVGGFVIIAIYKLEVDREGLKRMHTIQAYLGRGLLLSVIGIMQALIVTIGDLVIGVQNEHPALFVLAGVFISLVYVNIIYALATSMRHIGKAIAVIVLILQIPGSSGMYPIELMPQFFRNLSPWLPFTYGINAMRETIGGMYHSHYWGNMLALFWYLPLALFIGIVGRRVLTNLNAMFDRRLAATDLLITEQSQGSHDLIGVNSLIRAAASTQEYRKRITQRAHRFLAMYPGLVRTGLVMVVVLPIIFLVLLFSVEAKIVMLILWIVSIILIDFYLIVIEYLRDSFVRQLGYSGSGVEGITAEAEVGIAEHVQDEHVQHEHVQHEHSADGHGEPPASSTKQGGQG</sequence>
<evidence type="ECO:0000256" key="2">
    <source>
        <dbReference type="ARBA" id="ARBA00022692"/>
    </source>
</evidence>
<dbReference type="GeneID" id="98299851"/>
<keyword evidence="3 7" id="KW-1133">Transmembrane helix</keyword>
<feature type="compositionally biased region" description="Basic and acidic residues" evidence="6">
    <location>
        <begin position="857"/>
        <end position="870"/>
    </location>
</feature>
<name>A0A087CHU9_9BIFI</name>
<proteinExistence type="predicted"/>
<dbReference type="NCBIfam" id="TIGR03062">
    <property type="entry name" value="pip_yhgE_Cterm"/>
    <property type="match status" value="1"/>
</dbReference>
<reference evidence="9 10" key="1">
    <citation type="submission" date="2014-03" db="EMBL/GenBank/DDBJ databases">
        <title>Genomics of Bifidobacteria.</title>
        <authorList>
            <person name="Ventura M."/>
            <person name="Milani C."/>
            <person name="Lugli G.A."/>
        </authorList>
    </citation>
    <scope>NUCLEOTIDE SEQUENCE [LARGE SCALE GENOMIC DNA]</scope>
    <source>
        <strain evidence="9 10">LMG 21775</strain>
    </source>
</reference>
<dbReference type="InterPro" id="IPR017500">
    <property type="entry name" value="Phage_infect_YhgE_N"/>
</dbReference>
<dbReference type="PANTHER" id="PTHR43077:SF10">
    <property type="entry name" value="TRANSPORT PERMEASE PROTEIN"/>
    <property type="match status" value="1"/>
</dbReference>